<name>A0A8H7EL12_9FUNG</name>
<feature type="region of interest" description="Disordered" evidence="1">
    <location>
        <begin position="104"/>
        <end position="125"/>
    </location>
</feature>
<sequence>MMNSSNDILPTQTISNTMNEVVYCIAKLEEENGCSWPSDVPPFLSRWEENHLSSPRSHVPDLTLVGVLSAKPNAASAGFMLTQHLKDDVFLAEPAEFVFPTSLINDGTSAPNNNNNNSKKSRAWTTTTTKTTTTADLCLSPSVSPVSSPSDFLYNHEPLFDGIDDWMEPSLGDPGTGPDEKERDDDDQHHHPHRTLSSTRWAAHPKNTYGTTKPILFCTDGSCGSPELDWIRLMEDFHNHDLPTPSTTASEESESETIPTEEEDDDENDDRGSIMGSERSNPSEDLSLHDSINRLNLSDRDCIRKKQKKRSSRKKLSNKWKAKRKTHRKRHTALDRQTSYAYSHIDMNHCLGMTEQEEEKEAEQYTFFEQLTMTGIDWCRYCGTTEGVNWRPGPWGKRTLCNKHGCDYKGYGLASRLPRLDLSAFLEEDLRDRRRPIVQQFCVAVLGLTINNAMILLCHANYLRLLDGIVLLSVERIESDVESLLIFPESMHL</sequence>
<comment type="caution">
    <text evidence="2">The sequence shown here is derived from an EMBL/GenBank/DDBJ whole genome shotgun (WGS) entry which is preliminary data.</text>
</comment>
<dbReference type="AlphaFoldDB" id="A0A8H7EL12"/>
<feature type="region of interest" description="Disordered" evidence="1">
    <location>
        <begin position="304"/>
        <end position="337"/>
    </location>
</feature>
<evidence type="ECO:0000313" key="2">
    <source>
        <dbReference type="EMBL" id="KAF7721075.1"/>
    </source>
</evidence>
<feature type="compositionally biased region" description="Basic residues" evidence="1">
    <location>
        <begin position="305"/>
        <end position="331"/>
    </location>
</feature>
<evidence type="ECO:0000313" key="3">
    <source>
        <dbReference type="Proteomes" id="UP000605846"/>
    </source>
</evidence>
<accession>A0A8H7EL12</accession>
<dbReference type="Proteomes" id="UP000605846">
    <property type="component" value="Unassembled WGS sequence"/>
</dbReference>
<dbReference type="Gene3D" id="3.30.50.10">
    <property type="entry name" value="Erythroid Transcription Factor GATA-1, subunit A"/>
    <property type="match status" value="1"/>
</dbReference>
<reference evidence="2" key="1">
    <citation type="submission" date="2020-01" db="EMBL/GenBank/DDBJ databases">
        <title>Genome Sequencing of Three Apophysomyces-Like Fungal Strains Confirms a Novel Fungal Genus in the Mucoromycota with divergent Burkholderia-like Endosymbiotic Bacteria.</title>
        <authorList>
            <person name="Stajich J.E."/>
            <person name="Macias A.M."/>
            <person name="Carter-House D."/>
            <person name="Lovett B."/>
            <person name="Kasson L.R."/>
            <person name="Berry K."/>
            <person name="Grigoriev I."/>
            <person name="Chang Y."/>
            <person name="Spatafora J."/>
            <person name="Kasson M.T."/>
        </authorList>
    </citation>
    <scope>NUCLEOTIDE SEQUENCE</scope>
    <source>
        <strain evidence="2">NRRL A-21654</strain>
    </source>
</reference>
<evidence type="ECO:0000256" key="1">
    <source>
        <dbReference type="SAM" id="MobiDB-lite"/>
    </source>
</evidence>
<dbReference type="GO" id="GO:0008270">
    <property type="term" value="F:zinc ion binding"/>
    <property type="evidence" value="ECO:0007669"/>
    <property type="project" value="InterPro"/>
</dbReference>
<dbReference type="EMBL" id="JABAYA010000310">
    <property type="protein sequence ID" value="KAF7721075.1"/>
    <property type="molecule type" value="Genomic_DNA"/>
</dbReference>
<feature type="compositionally biased region" description="Acidic residues" evidence="1">
    <location>
        <begin position="251"/>
        <end position="269"/>
    </location>
</feature>
<dbReference type="InterPro" id="IPR013088">
    <property type="entry name" value="Znf_NHR/GATA"/>
</dbReference>
<proteinExistence type="predicted"/>
<organism evidence="2 3">
    <name type="scientific">Apophysomyces ossiformis</name>
    <dbReference type="NCBI Taxonomy" id="679940"/>
    <lineage>
        <taxon>Eukaryota</taxon>
        <taxon>Fungi</taxon>
        <taxon>Fungi incertae sedis</taxon>
        <taxon>Mucoromycota</taxon>
        <taxon>Mucoromycotina</taxon>
        <taxon>Mucoromycetes</taxon>
        <taxon>Mucorales</taxon>
        <taxon>Mucorineae</taxon>
        <taxon>Mucoraceae</taxon>
        <taxon>Apophysomyces</taxon>
    </lineage>
</organism>
<dbReference type="OrthoDB" id="5863171at2759"/>
<feature type="region of interest" description="Disordered" evidence="1">
    <location>
        <begin position="164"/>
        <end position="206"/>
    </location>
</feature>
<gene>
    <name evidence="2" type="ORF">EC973_005493</name>
</gene>
<dbReference type="GO" id="GO:0006355">
    <property type="term" value="P:regulation of DNA-templated transcription"/>
    <property type="evidence" value="ECO:0007669"/>
    <property type="project" value="InterPro"/>
</dbReference>
<feature type="compositionally biased region" description="Basic and acidic residues" evidence="1">
    <location>
        <begin position="178"/>
        <end position="189"/>
    </location>
</feature>
<feature type="region of interest" description="Disordered" evidence="1">
    <location>
        <begin position="241"/>
        <end position="291"/>
    </location>
</feature>
<protein>
    <recommendedName>
        <fullName evidence="4">GATA-type domain-containing protein</fullName>
    </recommendedName>
</protein>
<keyword evidence="3" id="KW-1185">Reference proteome</keyword>
<evidence type="ECO:0008006" key="4">
    <source>
        <dbReference type="Google" id="ProtNLM"/>
    </source>
</evidence>